<keyword evidence="9" id="KW-1185">Reference proteome</keyword>
<keyword evidence="5 7" id="KW-0472">Membrane</keyword>
<keyword evidence="3 7" id="KW-0812">Transmembrane</keyword>
<evidence type="ECO:0000256" key="2">
    <source>
        <dbReference type="ARBA" id="ARBA00006843"/>
    </source>
</evidence>
<reference evidence="8 9" key="1">
    <citation type="submission" date="2024-01" db="EMBL/GenBank/DDBJ databases">
        <title>The genome of the rayed Mediterranean limpet Patella caerulea (Linnaeus, 1758).</title>
        <authorList>
            <person name="Anh-Thu Weber A."/>
            <person name="Halstead-Nussloch G."/>
        </authorList>
    </citation>
    <scope>NUCLEOTIDE SEQUENCE [LARGE SCALE GENOMIC DNA]</scope>
    <source>
        <strain evidence="8">AATW-2023a</strain>
        <tissue evidence="8">Whole specimen</tissue>
    </source>
</reference>
<dbReference type="Pfam" id="PF04505">
    <property type="entry name" value="CD225"/>
    <property type="match status" value="1"/>
</dbReference>
<keyword evidence="4 7" id="KW-1133">Transmembrane helix</keyword>
<organism evidence="8 9">
    <name type="scientific">Patella caerulea</name>
    <name type="common">Rayed Mediterranean limpet</name>
    <dbReference type="NCBI Taxonomy" id="87958"/>
    <lineage>
        <taxon>Eukaryota</taxon>
        <taxon>Metazoa</taxon>
        <taxon>Spiralia</taxon>
        <taxon>Lophotrochozoa</taxon>
        <taxon>Mollusca</taxon>
        <taxon>Gastropoda</taxon>
        <taxon>Patellogastropoda</taxon>
        <taxon>Patelloidea</taxon>
        <taxon>Patellidae</taxon>
        <taxon>Patella</taxon>
    </lineage>
</organism>
<evidence type="ECO:0000256" key="7">
    <source>
        <dbReference type="SAM" id="Phobius"/>
    </source>
</evidence>
<sequence length="139" mass="15030">MLCYSTPTQRDVEMATGKRPDRKSIYRQDSESGCGPGGTGTVFLKQADGRFLEHPVPVRPGNYIGLAVVVSICFNPPFGIIAVILSVKSNRDYLAGHYRASRLKGKASMVVSIIGISLAVCILLIFLFLPLIQGQTSTV</sequence>
<comment type="similarity">
    <text evidence="2">Belongs to the CD225/Dispanin family.</text>
</comment>
<name>A0AAN8IXD8_PATCE</name>
<dbReference type="EMBL" id="JAZGQO010000021">
    <property type="protein sequence ID" value="KAK6165274.1"/>
    <property type="molecule type" value="Genomic_DNA"/>
</dbReference>
<proteinExistence type="inferred from homology"/>
<feature type="transmembrane region" description="Helical" evidence="7">
    <location>
        <begin position="108"/>
        <end position="132"/>
    </location>
</feature>
<feature type="compositionally biased region" description="Basic and acidic residues" evidence="6">
    <location>
        <begin position="10"/>
        <end position="30"/>
    </location>
</feature>
<dbReference type="GO" id="GO:0016020">
    <property type="term" value="C:membrane"/>
    <property type="evidence" value="ECO:0007669"/>
    <property type="project" value="UniProtKB-SubCell"/>
</dbReference>
<accession>A0AAN8IXD8</accession>
<feature type="transmembrane region" description="Helical" evidence="7">
    <location>
        <begin position="63"/>
        <end position="87"/>
    </location>
</feature>
<dbReference type="AlphaFoldDB" id="A0AAN8IXD8"/>
<evidence type="ECO:0000256" key="6">
    <source>
        <dbReference type="SAM" id="MobiDB-lite"/>
    </source>
</evidence>
<comment type="subcellular location">
    <subcellularLocation>
        <location evidence="1">Membrane</location>
    </subcellularLocation>
</comment>
<dbReference type="InterPro" id="IPR007593">
    <property type="entry name" value="CD225/Dispanin_fam"/>
</dbReference>
<evidence type="ECO:0000313" key="9">
    <source>
        <dbReference type="Proteomes" id="UP001347796"/>
    </source>
</evidence>
<evidence type="ECO:0000256" key="3">
    <source>
        <dbReference type="ARBA" id="ARBA00022692"/>
    </source>
</evidence>
<evidence type="ECO:0000256" key="1">
    <source>
        <dbReference type="ARBA" id="ARBA00004370"/>
    </source>
</evidence>
<comment type="caution">
    <text evidence="8">The sequence shown here is derived from an EMBL/GenBank/DDBJ whole genome shotgun (WGS) entry which is preliminary data.</text>
</comment>
<protein>
    <submittedName>
        <fullName evidence="8">Uncharacterized protein</fullName>
    </submittedName>
</protein>
<evidence type="ECO:0000256" key="4">
    <source>
        <dbReference type="ARBA" id="ARBA00022989"/>
    </source>
</evidence>
<feature type="region of interest" description="Disordered" evidence="6">
    <location>
        <begin position="1"/>
        <end position="34"/>
    </location>
</feature>
<dbReference type="PANTHER" id="PTHR14948">
    <property type="entry name" value="NG5"/>
    <property type="match status" value="1"/>
</dbReference>
<dbReference type="InterPro" id="IPR051423">
    <property type="entry name" value="CD225/Dispanin"/>
</dbReference>
<evidence type="ECO:0000256" key="5">
    <source>
        <dbReference type="ARBA" id="ARBA00023136"/>
    </source>
</evidence>
<evidence type="ECO:0000313" key="8">
    <source>
        <dbReference type="EMBL" id="KAK6165274.1"/>
    </source>
</evidence>
<dbReference type="Proteomes" id="UP001347796">
    <property type="component" value="Unassembled WGS sequence"/>
</dbReference>
<gene>
    <name evidence="8" type="ORF">SNE40_022229</name>
</gene>
<dbReference type="PANTHER" id="PTHR14948:SF25">
    <property type="entry name" value="DUF4190 DOMAIN-CONTAINING PROTEIN"/>
    <property type="match status" value="1"/>
</dbReference>